<evidence type="ECO:0000256" key="2">
    <source>
        <dbReference type="ARBA" id="ARBA00029447"/>
    </source>
</evidence>
<dbReference type="CDD" id="cd11386">
    <property type="entry name" value="MCP_signal"/>
    <property type="match status" value="1"/>
</dbReference>
<dbReference type="STRING" id="660517.SAMN04487946_11053"/>
<dbReference type="Pfam" id="PF00672">
    <property type="entry name" value="HAMP"/>
    <property type="match status" value="2"/>
</dbReference>
<sequence>MRPLREIVIPAMIRKRWAVKSGIAIFVILLFIGSVGAVTYVETNEELSQDAQIRLETAAETQSVSLSEWVQQMRTAAQTLAYSAPVQSGDSPQISAYLSQQLEDGKLPSDVVVVHYLDTQTGIYRASSESEAVGANAAVRGIPWMQRSLDLGENGVRVSEPYEDPNTQTAAAAVIAAVPNQENRVLVMVIDLESYAAGLPRPLQDSFTKVVDSDGTTVLSHRTDEILTQNMGASDTESVDSMAVKNGLDGQSGYMEMEMSGTEMAMGYAPVAGTDWVVMIHSPTSTLFALQQQISQNLLILLGGALLGFAVLGVTIGRNTISELNRLTSKAQALEDGDLDVAFESARVDEIGQLYGAFGGMRDALRERIREAEREKQRSAELVDHLEAKADAYSSGMERAADGELTVRVDPESENAAMTQIGEAFNAMVGNIEETVVEIRSFADRVAVASEEVTAGTAESQSASEQMNASIQDIAADAESQSANLQEVAAEMQDLSGTIEEVASSVDEMATKSQQTATLGEEGRESATAALEEMDAIESQAEQTITEVESLAGEMDEIGEIVEVITDIAEQTNMLALNASIEATQANNGGEGFAVIADEIKELAQEVADSTDEIEGLITDIQASTDEVVGSIREMGERVEDGAATTEDASAALRAIADNVEASNQSIQEISDATDAQASSTEEVASMVDQVSTKAERVNEESDTVSAAAQEQTASLTQVAQSAETLADQADELQAQLAAFTVSETESPTPEPQSGGLTRSETAADGGSLD</sequence>
<dbReference type="OrthoDB" id="8523at2157"/>
<proteinExistence type="inferred from homology"/>
<reference evidence="9" key="1">
    <citation type="submission" date="2016-10" db="EMBL/GenBank/DDBJ databases">
        <authorList>
            <person name="Varghese N."/>
            <person name="Submissions S."/>
        </authorList>
    </citation>
    <scope>NUCLEOTIDE SEQUENCE [LARGE SCALE GENOMIC DNA]</scope>
    <source>
        <strain evidence="9">CGMCC 1.10118</strain>
    </source>
</reference>
<dbReference type="InterPro" id="IPR004089">
    <property type="entry name" value="MCPsignal_dom"/>
</dbReference>
<gene>
    <name evidence="8" type="ORF">SAMN04487946_11053</name>
</gene>
<dbReference type="SMART" id="SM00283">
    <property type="entry name" value="MA"/>
    <property type="match status" value="1"/>
</dbReference>
<evidence type="ECO:0000313" key="9">
    <source>
        <dbReference type="Proteomes" id="UP000199170"/>
    </source>
</evidence>
<dbReference type="InterPro" id="IPR004090">
    <property type="entry name" value="Chemotax_Me-accpt_rcpt"/>
</dbReference>
<dbReference type="Proteomes" id="UP000199170">
    <property type="component" value="Unassembled WGS sequence"/>
</dbReference>
<keyword evidence="4" id="KW-0175">Coiled coil</keyword>
<dbReference type="PROSITE" id="PS50885">
    <property type="entry name" value="HAMP"/>
    <property type="match status" value="2"/>
</dbReference>
<dbReference type="Gene3D" id="3.30.450.20">
    <property type="entry name" value="PAS domain"/>
    <property type="match status" value="2"/>
</dbReference>
<dbReference type="SMART" id="SM00304">
    <property type="entry name" value="HAMP"/>
    <property type="match status" value="3"/>
</dbReference>
<dbReference type="PANTHER" id="PTHR32089">
    <property type="entry name" value="METHYL-ACCEPTING CHEMOTAXIS PROTEIN MCPB"/>
    <property type="match status" value="1"/>
</dbReference>
<dbReference type="PANTHER" id="PTHR32089:SF112">
    <property type="entry name" value="LYSOZYME-LIKE PROTEIN-RELATED"/>
    <property type="match status" value="1"/>
</dbReference>
<dbReference type="Gene3D" id="1.10.287.950">
    <property type="entry name" value="Methyl-accepting chemotaxis protein"/>
    <property type="match status" value="1"/>
</dbReference>
<comment type="similarity">
    <text evidence="2">Belongs to the methyl-accepting chemotaxis (MCP) protein family.</text>
</comment>
<name>A0A1H3IKF0_9EURY</name>
<dbReference type="GO" id="GO:0007165">
    <property type="term" value="P:signal transduction"/>
    <property type="evidence" value="ECO:0007669"/>
    <property type="project" value="UniProtKB-KW"/>
</dbReference>
<keyword evidence="9" id="KW-1185">Reference proteome</keyword>
<evidence type="ECO:0000259" key="6">
    <source>
        <dbReference type="PROSITE" id="PS50111"/>
    </source>
</evidence>
<dbReference type="PROSITE" id="PS50111">
    <property type="entry name" value="CHEMOTAXIS_TRANSDUC_2"/>
    <property type="match status" value="1"/>
</dbReference>
<accession>A0A1H3IKF0</accession>
<dbReference type="InterPro" id="IPR003660">
    <property type="entry name" value="HAMP_dom"/>
</dbReference>
<feature type="domain" description="HAMP" evidence="7">
    <location>
        <begin position="318"/>
        <end position="370"/>
    </location>
</feature>
<dbReference type="CDD" id="cd12912">
    <property type="entry name" value="PDC2_MCP_like"/>
    <property type="match status" value="1"/>
</dbReference>
<dbReference type="GO" id="GO:0016020">
    <property type="term" value="C:membrane"/>
    <property type="evidence" value="ECO:0007669"/>
    <property type="project" value="InterPro"/>
</dbReference>
<evidence type="ECO:0000256" key="1">
    <source>
        <dbReference type="ARBA" id="ARBA00023224"/>
    </source>
</evidence>
<dbReference type="CDD" id="cd06225">
    <property type="entry name" value="HAMP"/>
    <property type="match status" value="1"/>
</dbReference>
<keyword evidence="1 3" id="KW-0807">Transducer</keyword>
<feature type="coiled-coil region" evidence="4">
    <location>
        <begin position="362"/>
        <end position="389"/>
    </location>
</feature>
<dbReference type="RefSeq" id="WP_175454657.1">
    <property type="nucleotide sequence ID" value="NZ_FNPB01000010.1"/>
</dbReference>
<dbReference type="Gene3D" id="6.10.250.1910">
    <property type="match status" value="1"/>
</dbReference>
<dbReference type="SUPFAM" id="SSF58104">
    <property type="entry name" value="Methyl-accepting chemotaxis protein (MCP) signaling domain"/>
    <property type="match status" value="1"/>
</dbReference>
<dbReference type="GO" id="GO:0004888">
    <property type="term" value="F:transmembrane signaling receptor activity"/>
    <property type="evidence" value="ECO:0007669"/>
    <property type="project" value="InterPro"/>
</dbReference>
<feature type="domain" description="Methyl-accepting transducer" evidence="6">
    <location>
        <begin position="456"/>
        <end position="692"/>
    </location>
</feature>
<evidence type="ECO:0000313" key="8">
    <source>
        <dbReference type="EMBL" id="SDY28256.1"/>
    </source>
</evidence>
<organism evidence="8 9">
    <name type="scientific">Halobellus clavatus</name>
    <dbReference type="NCBI Taxonomy" id="660517"/>
    <lineage>
        <taxon>Archaea</taxon>
        <taxon>Methanobacteriati</taxon>
        <taxon>Methanobacteriota</taxon>
        <taxon>Stenosarchaea group</taxon>
        <taxon>Halobacteria</taxon>
        <taxon>Halobacteriales</taxon>
        <taxon>Haloferacaceae</taxon>
        <taxon>Halobellus</taxon>
    </lineage>
</organism>
<evidence type="ECO:0000256" key="4">
    <source>
        <dbReference type="SAM" id="Coils"/>
    </source>
</evidence>
<evidence type="ECO:0000259" key="7">
    <source>
        <dbReference type="PROSITE" id="PS50885"/>
    </source>
</evidence>
<dbReference type="Pfam" id="PF00015">
    <property type="entry name" value="MCPsignal"/>
    <property type="match status" value="1"/>
</dbReference>
<dbReference type="SUPFAM" id="SSF158472">
    <property type="entry name" value="HAMP domain-like"/>
    <property type="match status" value="1"/>
</dbReference>
<protein>
    <submittedName>
        <fullName evidence="8">Methyl-accepting chemotaxis protein</fullName>
    </submittedName>
</protein>
<dbReference type="AlphaFoldDB" id="A0A1H3IKF0"/>
<dbReference type="PRINTS" id="PR00260">
    <property type="entry name" value="CHEMTRNSDUCR"/>
</dbReference>
<evidence type="ECO:0000256" key="5">
    <source>
        <dbReference type="SAM" id="MobiDB-lite"/>
    </source>
</evidence>
<feature type="domain" description="HAMP" evidence="7">
    <location>
        <begin position="394"/>
        <end position="437"/>
    </location>
</feature>
<feature type="region of interest" description="Disordered" evidence="5">
    <location>
        <begin position="740"/>
        <end position="770"/>
    </location>
</feature>
<dbReference type="GO" id="GO:0006935">
    <property type="term" value="P:chemotaxis"/>
    <property type="evidence" value="ECO:0007669"/>
    <property type="project" value="InterPro"/>
</dbReference>
<dbReference type="EMBL" id="FNPB01000010">
    <property type="protein sequence ID" value="SDY28256.1"/>
    <property type="molecule type" value="Genomic_DNA"/>
</dbReference>
<evidence type="ECO:0000256" key="3">
    <source>
        <dbReference type="PROSITE-ProRule" id="PRU00284"/>
    </source>
</evidence>